<protein>
    <submittedName>
        <fullName evidence="2">Uncharacterized protein</fullName>
    </submittedName>
</protein>
<feature type="region of interest" description="Disordered" evidence="1">
    <location>
        <begin position="46"/>
        <end position="82"/>
    </location>
</feature>
<dbReference type="EMBL" id="HACG01051770">
    <property type="protein sequence ID" value="CEK98641.1"/>
    <property type="molecule type" value="Transcribed_RNA"/>
</dbReference>
<dbReference type="AlphaFoldDB" id="A0A0B7C1X7"/>
<feature type="non-terminal residue" evidence="2">
    <location>
        <position position="82"/>
    </location>
</feature>
<feature type="non-terminal residue" evidence="2">
    <location>
        <position position="1"/>
    </location>
</feature>
<reference evidence="2" key="1">
    <citation type="submission" date="2014-12" db="EMBL/GenBank/DDBJ databases">
        <title>Insight into the proteome of Arion vulgaris.</title>
        <authorList>
            <person name="Aradska J."/>
            <person name="Bulat T."/>
            <person name="Smidak R."/>
            <person name="Sarate P."/>
            <person name="Gangsoo J."/>
            <person name="Sialana F."/>
            <person name="Bilban M."/>
            <person name="Lubec G."/>
        </authorList>
    </citation>
    <scope>NUCLEOTIDE SEQUENCE</scope>
    <source>
        <tissue evidence="2">Skin</tissue>
    </source>
</reference>
<feature type="compositionally biased region" description="Polar residues" evidence="1">
    <location>
        <begin position="61"/>
        <end position="82"/>
    </location>
</feature>
<accession>A0A0B7C1X7</accession>
<sequence length="82" mass="8919">RSDSQNLRSFSDSSYVSASKGLENLPLKDNISHSDVVSESHISKCSTSITSAKQHDRPTLSRKSFSCDIKSSTAQPEMNVAT</sequence>
<evidence type="ECO:0000313" key="2">
    <source>
        <dbReference type="EMBL" id="CEK98641.1"/>
    </source>
</evidence>
<evidence type="ECO:0000256" key="1">
    <source>
        <dbReference type="SAM" id="MobiDB-lite"/>
    </source>
</evidence>
<proteinExistence type="predicted"/>
<organism evidence="2">
    <name type="scientific">Arion vulgaris</name>
    <dbReference type="NCBI Taxonomy" id="1028688"/>
    <lineage>
        <taxon>Eukaryota</taxon>
        <taxon>Metazoa</taxon>
        <taxon>Spiralia</taxon>
        <taxon>Lophotrochozoa</taxon>
        <taxon>Mollusca</taxon>
        <taxon>Gastropoda</taxon>
        <taxon>Heterobranchia</taxon>
        <taxon>Euthyneura</taxon>
        <taxon>Panpulmonata</taxon>
        <taxon>Eupulmonata</taxon>
        <taxon>Stylommatophora</taxon>
        <taxon>Helicina</taxon>
        <taxon>Arionoidea</taxon>
        <taxon>Arionidae</taxon>
        <taxon>Arion</taxon>
    </lineage>
</organism>
<gene>
    <name evidence="2" type="primary">ORF219227</name>
</gene>
<name>A0A0B7C1X7_9EUPU</name>